<feature type="compositionally biased region" description="Pro residues" evidence="5">
    <location>
        <begin position="396"/>
        <end position="405"/>
    </location>
</feature>
<dbReference type="Gene3D" id="3.40.1030.10">
    <property type="entry name" value="Nucleoside phosphorylase/phosphoribosyltransferase catalytic domain"/>
    <property type="match status" value="1"/>
</dbReference>
<evidence type="ECO:0000256" key="2">
    <source>
        <dbReference type="ARBA" id="ARBA00022676"/>
    </source>
</evidence>
<evidence type="ECO:0000259" key="7">
    <source>
        <dbReference type="Pfam" id="PF02885"/>
    </source>
</evidence>
<dbReference type="InterPro" id="IPR000312">
    <property type="entry name" value="Glycosyl_Trfase_fam3"/>
</dbReference>
<reference evidence="9" key="1">
    <citation type="journal article" date="2013" name="Proc. Natl. Acad. Sci. U.S.A.">
        <title>Improving the coverage of the cyanobacterial phylum using diversity-driven genome sequencing.</title>
        <authorList>
            <person name="Shih P.M."/>
            <person name="Wu D."/>
            <person name="Latifi A."/>
            <person name="Axen S.D."/>
            <person name="Fewer D.P."/>
            <person name="Talla E."/>
            <person name="Calteau A."/>
            <person name="Cai F."/>
            <person name="Tandeau de Marsac N."/>
            <person name="Rippka R."/>
            <person name="Herdman M."/>
            <person name="Sivonen K."/>
            <person name="Coursin T."/>
            <person name="Laurent T."/>
            <person name="Goodwin L."/>
            <person name="Nolan M."/>
            <person name="Davenport K.W."/>
            <person name="Han C.S."/>
            <person name="Rubin E.M."/>
            <person name="Eisen J.A."/>
            <person name="Woyke T."/>
            <person name="Gugger M."/>
            <person name="Kerfeld C.A."/>
        </authorList>
    </citation>
    <scope>NUCLEOTIDE SEQUENCE [LARGE SCALE GENOMIC DNA]</scope>
    <source>
        <strain evidence="9">ATCC 27147 / PCC 6307</strain>
    </source>
</reference>
<dbReference type="GO" id="GO:0005829">
    <property type="term" value="C:cytosol"/>
    <property type="evidence" value="ECO:0007669"/>
    <property type="project" value="TreeGrafter"/>
</dbReference>
<protein>
    <submittedName>
        <fullName evidence="8">Anthranilate phosphoribosyltransferase</fullName>
    </submittedName>
</protein>
<dbReference type="Pfam" id="PF02885">
    <property type="entry name" value="Glycos_trans_3N"/>
    <property type="match status" value="1"/>
</dbReference>
<feature type="region of interest" description="Disordered" evidence="5">
    <location>
        <begin position="385"/>
        <end position="405"/>
    </location>
</feature>
<dbReference type="AlphaFoldDB" id="K9PA06"/>
<dbReference type="Proteomes" id="UP000010388">
    <property type="component" value="Chromosome"/>
</dbReference>
<evidence type="ECO:0000313" key="9">
    <source>
        <dbReference type="Proteomes" id="UP000010388"/>
    </source>
</evidence>
<dbReference type="PANTHER" id="PTHR43285:SF3">
    <property type="entry name" value="SLL1634 PROTEIN"/>
    <property type="match status" value="1"/>
</dbReference>
<dbReference type="eggNOG" id="COG0547">
    <property type="taxonomic scope" value="Bacteria"/>
</dbReference>
<dbReference type="PANTHER" id="PTHR43285">
    <property type="entry name" value="ANTHRANILATE PHOSPHORIBOSYLTRANSFERASE"/>
    <property type="match status" value="1"/>
</dbReference>
<dbReference type="InterPro" id="IPR017459">
    <property type="entry name" value="Glycosyl_Trfase_fam3_N_dom"/>
</dbReference>
<dbReference type="KEGG" id="cgc:Cyagr_2460"/>
<dbReference type="NCBIfam" id="NF005635">
    <property type="entry name" value="PRK07394.1"/>
    <property type="match status" value="1"/>
</dbReference>
<dbReference type="InterPro" id="IPR035902">
    <property type="entry name" value="Nuc_phospho_transferase"/>
</dbReference>
<keyword evidence="3 8" id="KW-0808">Transferase</keyword>
<evidence type="ECO:0000259" key="6">
    <source>
        <dbReference type="Pfam" id="PF00591"/>
    </source>
</evidence>
<keyword evidence="4" id="KW-0057">Aromatic amino acid biosynthesis</keyword>
<gene>
    <name evidence="8" type="ordered locus">Cyagr_2460</name>
</gene>
<dbReference type="InterPro" id="IPR036320">
    <property type="entry name" value="Glycosyl_Trfase_fam3_N_dom_sf"/>
</dbReference>
<dbReference type="InterPro" id="IPR005940">
    <property type="entry name" value="Anthranilate_Pribosyl_Tfrase"/>
</dbReference>
<proteinExistence type="predicted"/>
<dbReference type="STRING" id="292564.Cyagr_2460"/>
<feature type="region of interest" description="Disordered" evidence="5">
    <location>
        <begin position="1"/>
        <end position="24"/>
    </location>
</feature>
<evidence type="ECO:0000256" key="4">
    <source>
        <dbReference type="ARBA" id="ARBA00023141"/>
    </source>
</evidence>
<organism evidence="8 9">
    <name type="scientific">Cyanobium gracile (strain ATCC 27147 / PCC 6307)</name>
    <dbReference type="NCBI Taxonomy" id="292564"/>
    <lineage>
        <taxon>Bacteria</taxon>
        <taxon>Bacillati</taxon>
        <taxon>Cyanobacteriota</taxon>
        <taxon>Cyanophyceae</taxon>
        <taxon>Synechococcales</taxon>
        <taxon>Prochlorococcaceae</taxon>
        <taxon>Cyanobium</taxon>
    </lineage>
</organism>
<dbReference type="HOGENOM" id="CLU_034315_0_0_3"/>
<keyword evidence="1" id="KW-0028">Amino-acid biosynthesis</keyword>
<evidence type="ECO:0000313" key="8">
    <source>
        <dbReference type="EMBL" id="AFY29566.1"/>
    </source>
</evidence>
<dbReference type="Gene3D" id="1.20.970.10">
    <property type="entry name" value="Transferase, Pyrimidine Nucleoside Phosphorylase, Chain C"/>
    <property type="match status" value="1"/>
</dbReference>
<dbReference type="EMBL" id="CP003495">
    <property type="protein sequence ID" value="AFY29566.1"/>
    <property type="molecule type" value="Genomic_DNA"/>
</dbReference>
<evidence type="ECO:0000256" key="3">
    <source>
        <dbReference type="ARBA" id="ARBA00022679"/>
    </source>
</evidence>
<sequence length="405" mass="43123">MPLTLGITVRRSPRMSTPSPGGEWTAQRRLERAEALGADRRRFRELIAALGSGERSGRALSRAEAGEALDHLLDGRCTDAQAGAFLIAHRLRRPEPQELAGMLDSYARRGPRLATSQRRVLSFGVPFDGRSRSAPLLPLVALLLVAAGAGVVLHGGDPMPVKYGLTTAEALAALGLDRRGLPWDAVNRRFAAEGLALLHQPAHFPAAERLVPLREQIGKRPPVATLELLWSCHPGPHLQVSGFVHAPTERLAGEALAATGQDELLLIKGMEGGVELPTNRVAIASHRQGGAAGEAERLILRARDHGLGAPEVPLESLAQWRDQAREALAGSGPLRPGLIWNGGFLLWRAGISDSLQAGLTLAERLLEDGAVEDRRRQLADALAGELALRSGDTPPAGHPPDPAGC</sequence>
<feature type="domain" description="Glycosyl transferase family 3 N-terminal" evidence="7">
    <location>
        <begin position="45"/>
        <end position="109"/>
    </location>
</feature>
<evidence type="ECO:0000256" key="1">
    <source>
        <dbReference type="ARBA" id="ARBA00022605"/>
    </source>
</evidence>
<feature type="domain" description="Glycosyl transferase family 3" evidence="6">
    <location>
        <begin position="141"/>
        <end position="370"/>
    </location>
</feature>
<dbReference type="GO" id="GO:0004048">
    <property type="term" value="F:anthranilate phosphoribosyltransferase activity"/>
    <property type="evidence" value="ECO:0007669"/>
    <property type="project" value="InterPro"/>
</dbReference>
<name>K9PA06_CYAGP</name>
<dbReference type="GO" id="GO:0000162">
    <property type="term" value="P:L-tryptophan biosynthetic process"/>
    <property type="evidence" value="ECO:0007669"/>
    <property type="project" value="InterPro"/>
</dbReference>
<dbReference type="SUPFAM" id="SSF52418">
    <property type="entry name" value="Nucleoside phosphorylase/phosphoribosyltransferase catalytic domain"/>
    <property type="match status" value="1"/>
</dbReference>
<keyword evidence="2 8" id="KW-0328">Glycosyltransferase</keyword>
<accession>K9PA06</accession>
<dbReference type="Pfam" id="PF00591">
    <property type="entry name" value="Glycos_transf_3"/>
    <property type="match status" value="1"/>
</dbReference>
<dbReference type="SUPFAM" id="SSF47648">
    <property type="entry name" value="Nucleoside phosphorylase/phosphoribosyltransferase N-terminal domain"/>
    <property type="match status" value="1"/>
</dbReference>
<evidence type="ECO:0000256" key="5">
    <source>
        <dbReference type="SAM" id="MobiDB-lite"/>
    </source>
</evidence>